<dbReference type="InterPro" id="IPR012373">
    <property type="entry name" value="Ferrdict_sens_TM"/>
</dbReference>
<evidence type="ECO:0000313" key="5">
    <source>
        <dbReference type="Proteomes" id="UP000679725"/>
    </source>
</evidence>
<dbReference type="Pfam" id="PF04773">
    <property type="entry name" value="FecR"/>
    <property type="match status" value="1"/>
</dbReference>
<evidence type="ECO:0008006" key="6">
    <source>
        <dbReference type="Google" id="ProtNLM"/>
    </source>
</evidence>
<feature type="domain" description="FecR protein" evidence="2">
    <location>
        <begin position="136"/>
        <end position="226"/>
    </location>
</feature>
<protein>
    <recommendedName>
        <fullName evidence="6">FecR family protein</fullName>
    </recommendedName>
</protein>
<evidence type="ECO:0000313" key="4">
    <source>
        <dbReference type="EMBL" id="CAG5071400.1"/>
    </source>
</evidence>
<dbReference type="RefSeq" id="WP_215234734.1">
    <property type="nucleotide sequence ID" value="NZ_CAJRAU010000004.1"/>
</dbReference>
<dbReference type="EMBL" id="CAJRAU010000004">
    <property type="protein sequence ID" value="CAG5071400.1"/>
    <property type="molecule type" value="Genomic_DNA"/>
</dbReference>
<dbReference type="InterPro" id="IPR032508">
    <property type="entry name" value="FecR_C"/>
</dbReference>
<dbReference type="InterPro" id="IPR006860">
    <property type="entry name" value="FecR"/>
</dbReference>
<keyword evidence="1" id="KW-0812">Transmembrane</keyword>
<feature type="domain" description="Protein FecR C-terminal" evidence="3">
    <location>
        <begin position="267"/>
        <end position="331"/>
    </location>
</feature>
<reference evidence="4 5" key="1">
    <citation type="submission" date="2021-04" db="EMBL/GenBank/DDBJ databases">
        <authorList>
            <person name="Rodrigo-Torres L."/>
            <person name="Arahal R. D."/>
            <person name="Lucena T."/>
        </authorList>
    </citation>
    <scope>NUCLEOTIDE SEQUENCE [LARGE SCALE GENOMIC DNA]</scope>
    <source>
        <strain evidence="4 5">CECT 9623</strain>
    </source>
</reference>
<evidence type="ECO:0000256" key="1">
    <source>
        <dbReference type="SAM" id="Phobius"/>
    </source>
</evidence>
<sequence length="340" mass="38410">MSQFHENISEELLARYLAETATEEERNIVDNWRAISLENEQELAAYRFIWMHSASIPQRKEVNTDLAWNKVKKKMEQNAATVPPVSREPRRIDFDQRPASKKFPVTIWAAAVVALLVMAFGWFYINQKQSTPLTVATTNNTKEQLLPDGTKVFLNYNSAITYPKNFKGDLRTVSLQGEAFFDVTPDKEHPFVINANGTEIRVLGTSFNVKAYAKAPVRVDVATGKVLVSKDSKKVELVKGQSAEVLSDTIKSLQANMNVMGYRTQVFDFTATNLNEVIATIRDGYHVDVRLTNQQIAQCRLTIKFEKEPLDATLAVIAETLNLDLRKEGKVYWLDGDGCQ</sequence>
<name>A0ABN7RAX6_9BACT</name>
<feature type="transmembrane region" description="Helical" evidence="1">
    <location>
        <begin position="105"/>
        <end position="125"/>
    </location>
</feature>
<accession>A0ABN7RAX6</accession>
<evidence type="ECO:0000259" key="3">
    <source>
        <dbReference type="Pfam" id="PF16344"/>
    </source>
</evidence>
<keyword evidence="1" id="KW-0472">Membrane</keyword>
<dbReference type="PIRSF" id="PIRSF018266">
    <property type="entry name" value="FecR"/>
    <property type="match status" value="1"/>
</dbReference>
<gene>
    <name evidence="4" type="ORF">DYBT9623_03429</name>
</gene>
<proteinExistence type="predicted"/>
<dbReference type="PANTHER" id="PTHR30273:SF2">
    <property type="entry name" value="PROTEIN FECR"/>
    <property type="match status" value="1"/>
</dbReference>
<dbReference type="Pfam" id="PF16344">
    <property type="entry name" value="FecR_C"/>
    <property type="match status" value="1"/>
</dbReference>
<keyword evidence="5" id="KW-1185">Reference proteome</keyword>
<evidence type="ECO:0000259" key="2">
    <source>
        <dbReference type="Pfam" id="PF04773"/>
    </source>
</evidence>
<dbReference type="Proteomes" id="UP000679725">
    <property type="component" value="Unassembled WGS sequence"/>
</dbReference>
<dbReference type="Gene3D" id="2.60.120.1440">
    <property type="match status" value="1"/>
</dbReference>
<dbReference type="Gene3D" id="3.55.50.30">
    <property type="match status" value="1"/>
</dbReference>
<comment type="caution">
    <text evidence="4">The sequence shown here is derived from an EMBL/GenBank/DDBJ whole genome shotgun (WGS) entry which is preliminary data.</text>
</comment>
<dbReference type="PANTHER" id="PTHR30273">
    <property type="entry name" value="PERIPLASMIC SIGNAL SENSOR AND SIGMA FACTOR ACTIVATOR FECR-RELATED"/>
    <property type="match status" value="1"/>
</dbReference>
<keyword evidence="1" id="KW-1133">Transmembrane helix</keyword>
<organism evidence="4 5">
    <name type="scientific">Dyadobacter linearis</name>
    <dbReference type="NCBI Taxonomy" id="2823330"/>
    <lineage>
        <taxon>Bacteria</taxon>
        <taxon>Pseudomonadati</taxon>
        <taxon>Bacteroidota</taxon>
        <taxon>Cytophagia</taxon>
        <taxon>Cytophagales</taxon>
        <taxon>Spirosomataceae</taxon>
        <taxon>Dyadobacter</taxon>
    </lineage>
</organism>